<dbReference type="InterPro" id="IPR038430">
    <property type="entry name" value="NDAH_ubi_oxred_su3_sf"/>
</dbReference>
<keyword evidence="5 9" id="KW-0812">Transmembrane</keyword>
<evidence type="ECO:0000256" key="7">
    <source>
        <dbReference type="ARBA" id="ARBA00023136"/>
    </source>
</evidence>
<keyword evidence="6 9" id="KW-1133">Transmembrane helix</keyword>
<comment type="function">
    <text evidence="9">Core subunit of the mitochondrial membrane respiratory chain NADH dehydrogenase (Complex I) which catalyzes electron transfer from NADH through the respiratory chain, using ubiquinone as an electron acceptor. Essential for the catalytic activity of complex I.</text>
</comment>
<dbReference type="EMBL" id="KU721886">
    <property type="protein sequence ID" value="AOR87179.1"/>
    <property type="molecule type" value="Genomic_DNA"/>
</dbReference>
<geneLocation type="mitochondrion" evidence="10"/>
<keyword evidence="9" id="KW-0249">Electron transport</keyword>
<comment type="subcellular location">
    <subcellularLocation>
        <location evidence="1">Membrane</location>
    </subcellularLocation>
    <subcellularLocation>
        <location evidence="9">Mitochondrion membrane</location>
        <topology evidence="9">Multi-pass membrane protein</topology>
    </subcellularLocation>
</comment>
<feature type="transmembrane region" description="Helical" evidence="9">
    <location>
        <begin position="83"/>
        <end position="105"/>
    </location>
</feature>
<reference evidence="10" key="1">
    <citation type="journal article" date="2016" name="Zookeys">
        <title>Complete mitochondrial genomes of two flat-backed millipedes by next-generation sequencing (Diplopoda, Polydesmida).</title>
        <authorList>
            <person name="Dong Y."/>
            <person name="Zhu L."/>
            <person name="Bai Y."/>
            <person name="Ou Y."/>
            <person name="Wang C."/>
        </authorList>
    </citation>
    <scope>NUCLEOTIDE SEQUENCE</scope>
</reference>
<keyword evidence="9" id="KW-0520">NAD</keyword>
<evidence type="ECO:0000256" key="1">
    <source>
        <dbReference type="ARBA" id="ARBA00004370"/>
    </source>
</evidence>
<evidence type="ECO:0000256" key="3">
    <source>
        <dbReference type="ARBA" id="ARBA00021007"/>
    </source>
</evidence>
<keyword evidence="7 9" id="KW-0472">Membrane</keyword>
<keyword evidence="9 10" id="KW-0496">Mitochondrion</keyword>
<dbReference type="InterPro" id="IPR000440">
    <property type="entry name" value="NADH_UbQ/plastoQ_OxRdtase_su3"/>
</dbReference>
<evidence type="ECO:0000256" key="6">
    <source>
        <dbReference type="ARBA" id="ARBA00022989"/>
    </source>
</evidence>
<proteinExistence type="inferred from homology"/>
<evidence type="ECO:0000256" key="4">
    <source>
        <dbReference type="ARBA" id="ARBA00022448"/>
    </source>
</evidence>
<feature type="transmembrane region" description="Helical" evidence="9">
    <location>
        <begin position="6"/>
        <end position="30"/>
    </location>
</feature>
<dbReference type="GO" id="GO:0031966">
    <property type="term" value="C:mitochondrial membrane"/>
    <property type="evidence" value="ECO:0007669"/>
    <property type="project" value="UniProtKB-SubCell"/>
</dbReference>
<protein>
    <recommendedName>
        <fullName evidence="3 9">NADH-ubiquinone oxidoreductase chain 3</fullName>
        <ecNumber evidence="9">7.1.1.2</ecNumber>
    </recommendedName>
</protein>
<evidence type="ECO:0000256" key="2">
    <source>
        <dbReference type="ARBA" id="ARBA00008472"/>
    </source>
</evidence>
<dbReference type="AlphaFoldDB" id="A0A1S5RS87"/>
<dbReference type="GO" id="GO:0030964">
    <property type="term" value="C:NADH dehydrogenase complex"/>
    <property type="evidence" value="ECO:0007669"/>
    <property type="project" value="TreeGrafter"/>
</dbReference>
<dbReference type="Gene3D" id="1.20.58.1610">
    <property type="entry name" value="NADH:ubiquinone/plastoquinone oxidoreductase, chain 3"/>
    <property type="match status" value="1"/>
</dbReference>
<keyword evidence="9" id="KW-1278">Translocase</keyword>
<gene>
    <name evidence="10" type="primary">ND3</name>
</gene>
<organism evidence="10">
    <name type="scientific">Xystodesmus sp. YD-2016</name>
    <dbReference type="NCBI Taxonomy" id="1904352"/>
    <lineage>
        <taxon>Eukaryota</taxon>
        <taxon>Metazoa</taxon>
        <taxon>Ecdysozoa</taxon>
        <taxon>Arthropoda</taxon>
        <taxon>Myriapoda</taxon>
        <taxon>Diplopoda</taxon>
        <taxon>Helminthomorpha</taxon>
        <taxon>Polydesmida</taxon>
        <taxon>Xystodesmidae</taxon>
        <taxon>Xystodesminae</taxon>
        <taxon>Xystodesmini</taxon>
        <taxon>Xystodesmus</taxon>
    </lineage>
</organism>
<dbReference type="PANTHER" id="PTHR11058">
    <property type="entry name" value="NADH-UBIQUINONE OXIDOREDUCTASE CHAIN 3"/>
    <property type="match status" value="1"/>
</dbReference>
<keyword evidence="9" id="KW-0679">Respiratory chain</keyword>
<evidence type="ECO:0000313" key="10">
    <source>
        <dbReference type="EMBL" id="AOR87179.1"/>
    </source>
</evidence>
<evidence type="ECO:0000256" key="5">
    <source>
        <dbReference type="ARBA" id="ARBA00022692"/>
    </source>
</evidence>
<dbReference type="GO" id="GO:0008137">
    <property type="term" value="F:NADH dehydrogenase (ubiquinone) activity"/>
    <property type="evidence" value="ECO:0007669"/>
    <property type="project" value="UniProtKB-UniRule"/>
</dbReference>
<comment type="catalytic activity">
    <reaction evidence="8 9">
        <text>a ubiquinone + NADH + 5 H(+)(in) = a ubiquinol + NAD(+) + 4 H(+)(out)</text>
        <dbReference type="Rhea" id="RHEA:29091"/>
        <dbReference type="Rhea" id="RHEA-COMP:9565"/>
        <dbReference type="Rhea" id="RHEA-COMP:9566"/>
        <dbReference type="ChEBI" id="CHEBI:15378"/>
        <dbReference type="ChEBI" id="CHEBI:16389"/>
        <dbReference type="ChEBI" id="CHEBI:17976"/>
        <dbReference type="ChEBI" id="CHEBI:57540"/>
        <dbReference type="ChEBI" id="CHEBI:57945"/>
        <dbReference type="EC" id="7.1.1.2"/>
    </reaction>
</comment>
<keyword evidence="9" id="KW-0830">Ubiquinone</keyword>
<feature type="transmembrane region" description="Helical" evidence="9">
    <location>
        <begin position="51"/>
        <end position="77"/>
    </location>
</feature>
<evidence type="ECO:0000256" key="9">
    <source>
        <dbReference type="RuleBase" id="RU003640"/>
    </source>
</evidence>
<comment type="similarity">
    <text evidence="2 9">Belongs to the complex I subunit 3 family.</text>
</comment>
<accession>A0A1S5RS87</accession>
<dbReference type="PANTHER" id="PTHR11058:SF9">
    <property type="entry name" value="NADH-UBIQUINONE OXIDOREDUCTASE CHAIN 3"/>
    <property type="match status" value="1"/>
</dbReference>
<evidence type="ECO:0000256" key="8">
    <source>
        <dbReference type="ARBA" id="ARBA00049551"/>
    </source>
</evidence>
<dbReference type="Pfam" id="PF00507">
    <property type="entry name" value="Oxidored_q4"/>
    <property type="match status" value="1"/>
</dbReference>
<keyword evidence="4 9" id="KW-0813">Transport</keyword>
<name>A0A1S5RS87_9MYRI</name>
<sequence length="116" mass="12953">MGLMGLYLIFMIIVLMLGLLSWLVSFSGLYDEESMCSFECGFISFQGSRMSFSLQFFLLAIIFLIFDVEIALILPLPATISEIGVWSSGVFISVFAFIILGGLYYEWGAGMLDWGI</sequence>
<dbReference type="EC" id="7.1.1.2" evidence="9"/>